<dbReference type="EnsemblMetazoa" id="CLYHEMT022727.2">
    <property type="protein sequence ID" value="CLYHEMP022727.2"/>
    <property type="gene ID" value="CLYHEMG022727"/>
</dbReference>
<reference evidence="2" key="1">
    <citation type="submission" date="2021-01" db="UniProtKB">
        <authorList>
            <consortium name="EnsemblMetazoa"/>
        </authorList>
    </citation>
    <scope>IDENTIFICATION</scope>
</reference>
<dbReference type="AlphaFoldDB" id="A0A7M6DQK4"/>
<feature type="region of interest" description="Disordered" evidence="1">
    <location>
        <begin position="109"/>
        <end position="145"/>
    </location>
</feature>
<sequence>MFTMLSKVFISIIFLTIFINFGNTLFLSSGVSSLVTFTTAHSQHDNADESTHPDASKIKPNSSILAIAMTQSAPSSTHFKRMEKDESSAFHSSSSFRKKISSISDVSKGKMYRNSEKSVSIPPESSTGKSTVSSTTTVTPQPTNQPIATEAIEVVHTHVNMNASFLKELDELDAYMINISKYESECGMVKSEALSFCEDIDYPVPKQLALAPYFQDNMAKAAVETLSILTEGGTTQCESELKKCESRTIISIDTNVPELQKVCMISRE</sequence>
<dbReference type="Proteomes" id="UP000594262">
    <property type="component" value="Unplaced"/>
</dbReference>
<keyword evidence="3" id="KW-1185">Reference proteome</keyword>
<name>A0A7M6DQK4_9CNID</name>
<organism evidence="2 3">
    <name type="scientific">Clytia hemisphaerica</name>
    <dbReference type="NCBI Taxonomy" id="252671"/>
    <lineage>
        <taxon>Eukaryota</taxon>
        <taxon>Metazoa</taxon>
        <taxon>Cnidaria</taxon>
        <taxon>Hydrozoa</taxon>
        <taxon>Hydroidolina</taxon>
        <taxon>Leptothecata</taxon>
        <taxon>Obeliida</taxon>
        <taxon>Clytiidae</taxon>
        <taxon>Clytia</taxon>
    </lineage>
</organism>
<evidence type="ECO:0000313" key="2">
    <source>
        <dbReference type="EnsemblMetazoa" id="CLYHEMP022727.2"/>
    </source>
</evidence>
<accession>A0A7M6DQK4</accession>
<protein>
    <submittedName>
        <fullName evidence="2">Uncharacterized protein</fullName>
    </submittedName>
</protein>
<proteinExistence type="predicted"/>
<feature type="compositionally biased region" description="Low complexity" evidence="1">
    <location>
        <begin position="125"/>
        <end position="139"/>
    </location>
</feature>
<evidence type="ECO:0000313" key="3">
    <source>
        <dbReference type="Proteomes" id="UP000594262"/>
    </source>
</evidence>
<evidence type="ECO:0000256" key="1">
    <source>
        <dbReference type="SAM" id="MobiDB-lite"/>
    </source>
</evidence>
<dbReference type="OrthoDB" id="10504855at2759"/>